<accession>A0ABY7SSJ5</accession>
<evidence type="ECO:0000259" key="3">
    <source>
        <dbReference type="PROSITE" id="PS51352"/>
    </source>
</evidence>
<dbReference type="Pfam" id="PF02630">
    <property type="entry name" value="SCO1-SenC"/>
    <property type="match status" value="1"/>
</dbReference>
<proteinExistence type="inferred from homology"/>
<dbReference type="SUPFAM" id="SSF52833">
    <property type="entry name" value="Thioredoxin-like"/>
    <property type="match status" value="1"/>
</dbReference>
<name>A0ABY7SSJ5_9RHOB</name>
<comment type="similarity">
    <text evidence="1">Belongs to the SCO1/2 family.</text>
</comment>
<feature type="domain" description="Thioredoxin" evidence="3">
    <location>
        <begin position="36"/>
        <end position="198"/>
    </location>
</feature>
<dbReference type="CDD" id="cd02968">
    <property type="entry name" value="SCO"/>
    <property type="match status" value="1"/>
</dbReference>
<dbReference type="InterPro" id="IPR013766">
    <property type="entry name" value="Thioredoxin_domain"/>
</dbReference>
<sequence>MRLSRLQKTLWFAAALAAVGYGGLVLSRPLPSYETVAEGTLRPTFALSDPAGRQVESEDFRGRFLLVFFGFTSCPDVCPTTLAEVATVMDDLGPDAGKIQPLFISVDPERDAGRELAAFTAAFHPSILGLTGDAAATRAAADSFKIFYAREAVPVAPDGYTMAHSSALYLIGPDGDWLRQYDYGTPAANILADLRSRL</sequence>
<gene>
    <name evidence="4" type="ORF">JHW45_12190</name>
</gene>
<dbReference type="Proteomes" id="UP001218412">
    <property type="component" value="Chromosome"/>
</dbReference>
<organism evidence="4 5">
    <name type="scientific">Paracoccus stylophorae</name>
    <dbReference type="NCBI Taxonomy" id="659350"/>
    <lineage>
        <taxon>Bacteria</taxon>
        <taxon>Pseudomonadati</taxon>
        <taxon>Pseudomonadota</taxon>
        <taxon>Alphaproteobacteria</taxon>
        <taxon>Rhodobacterales</taxon>
        <taxon>Paracoccaceae</taxon>
        <taxon>Paracoccus</taxon>
    </lineage>
</organism>
<dbReference type="Gene3D" id="3.40.30.10">
    <property type="entry name" value="Glutaredoxin"/>
    <property type="match status" value="1"/>
</dbReference>
<evidence type="ECO:0000256" key="2">
    <source>
        <dbReference type="ARBA" id="ARBA00023008"/>
    </source>
</evidence>
<evidence type="ECO:0000313" key="4">
    <source>
        <dbReference type="EMBL" id="WCR09835.1"/>
    </source>
</evidence>
<dbReference type="InterPro" id="IPR036249">
    <property type="entry name" value="Thioredoxin-like_sf"/>
</dbReference>
<dbReference type="RefSeq" id="WP_272857899.1">
    <property type="nucleotide sequence ID" value="NZ_CP067134.1"/>
</dbReference>
<keyword evidence="5" id="KW-1185">Reference proteome</keyword>
<protein>
    <submittedName>
        <fullName evidence="4">SCO family protein</fullName>
    </submittedName>
</protein>
<reference evidence="4 5" key="1">
    <citation type="submission" date="2021-01" db="EMBL/GenBank/DDBJ databases">
        <title>Biogeographic distribution of Paracoccus.</title>
        <authorList>
            <person name="Hollensteiner J."/>
            <person name="Leineberger J."/>
            <person name="Brinkhoff T."/>
            <person name="Daniel R."/>
        </authorList>
    </citation>
    <scope>NUCLEOTIDE SEQUENCE [LARGE SCALE GENOMIC DNA]</scope>
    <source>
        <strain evidence="4 5">LMG25392</strain>
    </source>
</reference>
<evidence type="ECO:0000313" key="5">
    <source>
        <dbReference type="Proteomes" id="UP001218412"/>
    </source>
</evidence>
<dbReference type="InterPro" id="IPR003782">
    <property type="entry name" value="SCO1/SenC"/>
</dbReference>
<dbReference type="PANTHER" id="PTHR12151:SF25">
    <property type="entry name" value="LINALOOL DEHYDRATASE_ISOMERASE DOMAIN-CONTAINING PROTEIN"/>
    <property type="match status" value="1"/>
</dbReference>
<keyword evidence="2" id="KW-0186">Copper</keyword>
<dbReference type="PANTHER" id="PTHR12151">
    <property type="entry name" value="ELECTRON TRANSPORT PROTIN SCO1/SENC FAMILY MEMBER"/>
    <property type="match status" value="1"/>
</dbReference>
<dbReference type="PROSITE" id="PS51352">
    <property type="entry name" value="THIOREDOXIN_2"/>
    <property type="match status" value="1"/>
</dbReference>
<evidence type="ECO:0000256" key="1">
    <source>
        <dbReference type="ARBA" id="ARBA00010996"/>
    </source>
</evidence>
<dbReference type="EMBL" id="CP067134">
    <property type="protein sequence ID" value="WCR09835.1"/>
    <property type="molecule type" value="Genomic_DNA"/>
</dbReference>